<gene>
    <name evidence="12" type="ORF">TrST_g4943</name>
</gene>
<evidence type="ECO:0000256" key="6">
    <source>
        <dbReference type="ARBA" id="ARBA00022786"/>
    </source>
</evidence>
<dbReference type="OrthoDB" id="264354at2759"/>
<feature type="compositionally biased region" description="Low complexity" evidence="10">
    <location>
        <begin position="167"/>
        <end position="177"/>
    </location>
</feature>
<dbReference type="SUPFAM" id="SSF143456">
    <property type="entry name" value="VC0467-like"/>
    <property type="match status" value="1"/>
</dbReference>
<name>A0A9W7BHM7_9STRA</name>
<proteinExistence type="predicted"/>
<dbReference type="PANTHER" id="PTHR46065">
    <property type="entry name" value="E3 UBIQUITIN-PROTEIN LIGASE MARCH 2/3 FAMILY MEMBER"/>
    <property type="match status" value="1"/>
</dbReference>
<evidence type="ECO:0000256" key="8">
    <source>
        <dbReference type="ARBA" id="ARBA00022989"/>
    </source>
</evidence>
<evidence type="ECO:0000256" key="1">
    <source>
        <dbReference type="ARBA" id="ARBA00004141"/>
    </source>
</evidence>
<evidence type="ECO:0000259" key="11">
    <source>
        <dbReference type="PROSITE" id="PS51292"/>
    </source>
</evidence>
<comment type="caution">
    <text evidence="12">The sequence shown here is derived from an EMBL/GenBank/DDBJ whole genome shotgun (WGS) entry which is preliminary data.</text>
</comment>
<dbReference type="PANTHER" id="PTHR46065:SF3">
    <property type="entry name" value="FI20425P1"/>
    <property type="match status" value="1"/>
</dbReference>
<evidence type="ECO:0000256" key="4">
    <source>
        <dbReference type="ARBA" id="ARBA00022723"/>
    </source>
</evidence>
<dbReference type="GO" id="GO:0008270">
    <property type="term" value="F:zinc ion binding"/>
    <property type="evidence" value="ECO:0007669"/>
    <property type="project" value="UniProtKB-KW"/>
</dbReference>
<keyword evidence="8" id="KW-1133">Transmembrane helix</keyword>
<dbReference type="SMART" id="SM00744">
    <property type="entry name" value="RINGv"/>
    <property type="match status" value="1"/>
</dbReference>
<evidence type="ECO:0000256" key="7">
    <source>
        <dbReference type="ARBA" id="ARBA00022833"/>
    </source>
</evidence>
<reference evidence="13" key="1">
    <citation type="journal article" date="2023" name="Commun. Biol.">
        <title>Genome analysis of Parmales, the sister group of diatoms, reveals the evolutionary specialization of diatoms from phago-mixotrophs to photoautotrophs.</title>
        <authorList>
            <person name="Ban H."/>
            <person name="Sato S."/>
            <person name="Yoshikawa S."/>
            <person name="Yamada K."/>
            <person name="Nakamura Y."/>
            <person name="Ichinomiya M."/>
            <person name="Sato N."/>
            <person name="Blanc-Mathieu R."/>
            <person name="Endo H."/>
            <person name="Kuwata A."/>
            <person name="Ogata H."/>
        </authorList>
    </citation>
    <scope>NUCLEOTIDE SEQUENCE [LARGE SCALE GENOMIC DNA]</scope>
    <source>
        <strain evidence="13">NIES 3701</strain>
    </source>
</reference>
<dbReference type="GO" id="GO:0016740">
    <property type="term" value="F:transferase activity"/>
    <property type="evidence" value="ECO:0007669"/>
    <property type="project" value="UniProtKB-KW"/>
</dbReference>
<dbReference type="SUPFAM" id="SSF57850">
    <property type="entry name" value="RING/U-box"/>
    <property type="match status" value="1"/>
</dbReference>
<dbReference type="Gene3D" id="3.30.40.10">
    <property type="entry name" value="Zinc/RING finger domain, C3HC4 (zinc finger)"/>
    <property type="match status" value="1"/>
</dbReference>
<dbReference type="AlphaFoldDB" id="A0A9W7BHM7"/>
<dbReference type="Pfam" id="PF12906">
    <property type="entry name" value="RINGv"/>
    <property type="match status" value="1"/>
</dbReference>
<dbReference type="GO" id="GO:0016020">
    <property type="term" value="C:membrane"/>
    <property type="evidence" value="ECO:0007669"/>
    <property type="project" value="UniProtKB-SubCell"/>
</dbReference>
<feature type="region of interest" description="Disordered" evidence="10">
    <location>
        <begin position="127"/>
        <end position="227"/>
    </location>
</feature>
<keyword evidence="4" id="KW-0479">Metal-binding</keyword>
<dbReference type="CDD" id="cd16495">
    <property type="entry name" value="RING_CH-C4HC3_MARCH"/>
    <property type="match status" value="1"/>
</dbReference>
<dbReference type="EMBL" id="BRXY01000374">
    <property type="protein sequence ID" value="GMH90621.1"/>
    <property type="molecule type" value="Genomic_DNA"/>
</dbReference>
<dbReference type="PROSITE" id="PS51292">
    <property type="entry name" value="ZF_RING_CH"/>
    <property type="match status" value="1"/>
</dbReference>
<keyword evidence="5" id="KW-0863">Zinc-finger</keyword>
<keyword evidence="2" id="KW-0808">Transferase</keyword>
<evidence type="ECO:0000256" key="2">
    <source>
        <dbReference type="ARBA" id="ARBA00022679"/>
    </source>
</evidence>
<keyword evidence="9" id="KW-0472">Membrane</keyword>
<evidence type="ECO:0000256" key="10">
    <source>
        <dbReference type="SAM" id="MobiDB-lite"/>
    </source>
</evidence>
<evidence type="ECO:0000256" key="3">
    <source>
        <dbReference type="ARBA" id="ARBA00022692"/>
    </source>
</evidence>
<evidence type="ECO:0000313" key="13">
    <source>
        <dbReference type="Proteomes" id="UP001165085"/>
    </source>
</evidence>
<comment type="subcellular location">
    <subcellularLocation>
        <location evidence="1">Membrane</location>
        <topology evidence="1">Multi-pass membrane protein</topology>
    </subcellularLocation>
</comment>
<keyword evidence="6" id="KW-0833">Ubl conjugation pathway</keyword>
<evidence type="ECO:0000313" key="12">
    <source>
        <dbReference type="EMBL" id="GMH90621.1"/>
    </source>
</evidence>
<feature type="region of interest" description="Disordered" evidence="10">
    <location>
        <begin position="481"/>
        <end position="503"/>
    </location>
</feature>
<sequence length="503" mass="54311">MASNFSSSEETGTCRFCLDVDLTKNLISPCACTGSAQFIHLSCLRQWQRVNSLETSQPLARERDTRGSICQACRTEFDPKPLSDMEILAEKLQDHGVLEGLGMDPTDGSGTDGLLLSLIVASEKMSGALGEDQRRRGEAAGQGQGARGEWEEQRDSRAGDGGGGGSTSRSRWTTVRARILETVRRMNNASSAGDGSEEEGDGRGGRSEGPLAPAPAPSVTSSVVDGGGQPAAGVRGSMVSALFALIELKKAHWVKGIYFIYDVVQHPSSSSDMSHDSIIASNLSRRIPFLLDSCSVPPKVLADFEACELNGSLETGTWNNEGGTIQVFLHNGGPVNWSSCHRALIVCEHLTEAQVGKCIADALEKYEEDIGGRDDAEFYLKHLPLRKGEWGGIGDGDFEEGKTEEAGEEHKGYAIVADFRTAICVGQELISSQLLAAPVEIRSFAGYAKWGRAQLLKEFLKKSWGAIYDGSKYLRKEIKDPRQASRAWEEAVGEATSVRDDDD</sequence>
<keyword evidence="3" id="KW-0812">Transmembrane</keyword>
<keyword evidence="7" id="KW-0862">Zinc</keyword>
<feature type="compositionally biased region" description="Basic and acidic residues" evidence="10">
    <location>
        <begin position="148"/>
        <end position="158"/>
    </location>
</feature>
<organism evidence="12 13">
    <name type="scientific">Triparma strigata</name>
    <dbReference type="NCBI Taxonomy" id="1606541"/>
    <lineage>
        <taxon>Eukaryota</taxon>
        <taxon>Sar</taxon>
        <taxon>Stramenopiles</taxon>
        <taxon>Ochrophyta</taxon>
        <taxon>Bolidophyceae</taxon>
        <taxon>Parmales</taxon>
        <taxon>Triparmaceae</taxon>
        <taxon>Triparma</taxon>
    </lineage>
</organism>
<evidence type="ECO:0000256" key="5">
    <source>
        <dbReference type="ARBA" id="ARBA00022771"/>
    </source>
</evidence>
<evidence type="ECO:0000256" key="9">
    <source>
        <dbReference type="ARBA" id="ARBA00023136"/>
    </source>
</evidence>
<dbReference type="Proteomes" id="UP001165085">
    <property type="component" value="Unassembled WGS sequence"/>
</dbReference>
<dbReference type="InterPro" id="IPR013083">
    <property type="entry name" value="Znf_RING/FYVE/PHD"/>
</dbReference>
<accession>A0A9W7BHM7</accession>
<feature type="domain" description="RING-CH-type" evidence="11">
    <location>
        <begin position="6"/>
        <end position="80"/>
    </location>
</feature>
<keyword evidence="13" id="KW-1185">Reference proteome</keyword>
<protein>
    <recommendedName>
        <fullName evidence="11">RING-CH-type domain-containing protein</fullName>
    </recommendedName>
</protein>
<dbReference type="InterPro" id="IPR011016">
    <property type="entry name" value="Znf_RING-CH"/>
</dbReference>